<dbReference type="STRING" id="1798473.A3G50_01485"/>
<reference evidence="7 8" key="1">
    <citation type="journal article" date="2016" name="Nat. Commun.">
        <title>Thousands of microbial genomes shed light on interconnected biogeochemical processes in an aquifer system.</title>
        <authorList>
            <person name="Anantharaman K."/>
            <person name="Brown C.T."/>
            <person name="Hug L.A."/>
            <person name="Sharon I."/>
            <person name="Castelle C.J."/>
            <person name="Probst A.J."/>
            <person name="Thomas B.C."/>
            <person name="Singh A."/>
            <person name="Wilkins M.J."/>
            <person name="Karaoz U."/>
            <person name="Brodie E.L."/>
            <person name="Williams K.H."/>
            <person name="Hubbard S.S."/>
            <person name="Banfield J.F."/>
        </authorList>
    </citation>
    <scope>NUCLEOTIDE SEQUENCE [LARGE SCALE GENOMIC DNA]</scope>
</reference>
<feature type="transmembrane region" description="Helical" evidence="6">
    <location>
        <begin position="150"/>
        <end position="167"/>
    </location>
</feature>
<feature type="transmembrane region" description="Helical" evidence="6">
    <location>
        <begin position="126"/>
        <end position="144"/>
    </location>
</feature>
<dbReference type="GO" id="GO:0015648">
    <property type="term" value="F:lipid-linked peptidoglycan transporter activity"/>
    <property type="evidence" value="ECO:0007669"/>
    <property type="project" value="TreeGrafter"/>
</dbReference>
<feature type="transmembrane region" description="Helical" evidence="6">
    <location>
        <begin position="6"/>
        <end position="24"/>
    </location>
</feature>
<dbReference type="AlphaFoldDB" id="A0A1F6C2B0"/>
<gene>
    <name evidence="7" type="ORF">A3G50_01485</name>
</gene>
<dbReference type="PANTHER" id="PTHR30474">
    <property type="entry name" value="CELL CYCLE PROTEIN"/>
    <property type="match status" value="1"/>
</dbReference>
<keyword evidence="4 6" id="KW-1133">Transmembrane helix</keyword>
<dbReference type="GO" id="GO:0051301">
    <property type="term" value="P:cell division"/>
    <property type="evidence" value="ECO:0007669"/>
    <property type="project" value="InterPro"/>
</dbReference>
<evidence type="ECO:0000313" key="8">
    <source>
        <dbReference type="Proteomes" id="UP000176633"/>
    </source>
</evidence>
<dbReference type="PANTHER" id="PTHR30474:SF1">
    <property type="entry name" value="PEPTIDOGLYCAN GLYCOSYLTRANSFERASE MRDB"/>
    <property type="match status" value="1"/>
</dbReference>
<dbReference type="GO" id="GO:0005886">
    <property type="term" value="C:plasma membrane"/>
    <property type="evidence" value="ECO:0007669"/>
    <property type="project" value="TreeGrafter"/>
</dbReference>
<evidence type="ECO:0000256" key="4">
    <source>
        <dbReference type="ARBA" id="ARBA00022989"/>
    </source>
</evidence>
<dbReference type="GO" id="GO:0032153">
    <property type="term" value="C:cell division site"/>
    <property type="evidence" value="ECO:0007669"/>
    <property type="project" value="TreeGrafter"/>
</dbReference>
<sequence length="355" mass="39774">MFKKIDWWFIGALVFLTGASLISIFSTRPNLFRSQLLWYGLSFLIIFLAAKINWRWLTTQNWFFFSFYWLTIILLIITLFVGRSIRGAQSWLEIGPVGFQPSELTKTALILLFASFFSRRHLEVSVIKNIAASFFYFLLPAALVMRQPDLGTVMIFLGIWFGFLIVSGLSWRKILIGFLILILAFSFLWLTFLKPYQKERISGFIFPERNPLGVNYNVIQSKIAIGSAGLFGKGFQQGTQVQLGFLPEAQADFIFSAFVEEWGLVGGLALIGAFLLIIFRIAKAGVKSESNCAKFICLGAMIVFASQFFFNVGSSLGLSPVVGTTFPFFSYGGSSLLTNALLIGIIQNIAIESSF</sequence>
<accession>A0A1F6C2B0</accession>
<evidence type="ECO:0000256" key="3">
    <source>
        <dbReference type="ARBA" id="ARBA00022960"/>
    </source>
</evidence>
<evidence type="ECO:0008006" key="9">
    <source>
        <dbReference type="Google" id="ProtNLM"/>
    </source>
</evidence>
<evidence type="ECO:0000256" key="6">
    <source>
        <dbReference type="SAM" id="Phobius"/>
    </source>
</evidence>
<feature type="transmembrane region" description="Helical" evidence="6">
    <location>
        <begin position="262"/>
        <end position="279"/>
    </location>
</feature>
<evidence type="ECO:0000256" key="5">
    <source>
        <dbReference type="ARBA" id="ARBA00023136"/>
    </source>
</evidence>
<dbReference type="EMBL" id="MFKM01000017">
    <property type="protein sequence ID" value="OGG43324.1"/>
    <property type="molecule type" value="Genomic_DNA"/>
</dbReference>
<evidence type="ECO:0000313" key="7">
    <source>
        <dbReference type="EMBL" id="OGG43324.1"/>
    </source>
</evidence>
<dbReference type="Proteomes" id="UP000176633">
    <property type="component" value="Unassembled WGS sequence"/>
</dbReference>
<name>A0A1F6C2B0_9BACT</name>
<proteinExistence type="predicted"/>
<feature type="transmembrane region" description="Helical" evidence="6">
    <location>
        <begin position="62"/>
        <end position="82"/>
    </location>
</feature>
<keyword evidence="2 6" id="KW-0812">Transmembrane</keyword>
<evidence type="ECO:0000256" key="1">
    <source>
        <dbReference type="ARBA" id="ARBA00004141"/>
    </source>
</evidence>
<dbReference type="GO" id="GO:0008360">
    <property type="term" value="P:regulation of cell shape"/>
    <property type="evidence" value="ECO:0007669"/>
    <property type="project" value="UniProtKB-KW"/>
</dbReference>
<comment type="subcellular location">
    <subcellularLocation>
        <location evidence="1">Membrane</location>
        <topology evidence="1">Multi-pass membrane protein</topology>
    </subcellularLocation>
</comment>
<dbReference type="InterPro" id="IPR001182">
    <property type="entry name" value="FtsW/RodA"/>
</dbReference>
<feature type="transmembrane region" description="Helical" evidence="6">
    <location>
        <begin position="36"/>
        <end position="56"/>
    </location>
</feature>
<feature type="transmembrane region" description="Helical" evidence="6">
    <location>
        <begin position="174"/>
        <end position="192"/>
    </location>
</feature>
<feature type="transmembrane region" description="Helical" evidence="6">
    <location>
        <begin position="291"/>
        <end position="310"/>
    </location>
</feature>
<dbReference type="Pfam" id="PF01098">
    <property type="entry name" value="FTSW_RODA_SPOVE"/>
    <property type="match status" value="1"/>
</dbReference>
<feature type="transmembrane region" description="Helical" evidence="6">
    <location>
        <begin position="330"/>
        <end position="351"/>
    </location>
</feature>
<comment type="caution">
    <text evidence="7">The sequence shown here is derived from an EMBL/GenBank/DDBJ whole genome shotgun (WGS) entry which is preliminary data.</text>
</comment>
<keyword evidence="3" id="KW-0133">Cell shape</keyword>
<organism evidence="7 8">
    <name type="scientific">Candidatus Jorgensenbacteria bacterium RIFCSPLOWO2_12_FULL_42_11</name>
    <dbReference type="NCBI Taxonomy" id="1798473"/>
    <lineage>
        <taxon>Bacteria</taxon>
        <taxon>Candidatus Joergenseniibacteriota</taxon>
    </lineage>
</organism>
<keyword evidence="5 6" id="KW-0472">Membrane</keyword>
<protein>
    <recommendedName>
        <fullName evidence="9">Rod shape-determining protein RodA</fullName>
    </recommendedName>
</protein>
<evidence type="ECO:0000256" key="2">
    <source>
        <dbReference type="ARBA" id="ARBA00022692"/>
    </source>
</evidence>